<feature type="chain" id="PRO_5006052456" evidence="2">
    <location>
        <begin position="25"/>
        <end position="296"/>
    </location>
</feature>
<keyword evidence="2" id="KW-0732">Signal</keyword>
<feature type="signal peptide" evidence="2">
    <location>
        <begin position="1"/>
        <end position="24"/>
    </location>
</feature>
<dbReference type="InterPro" id="IPR050266">
    <property type="entry name" value="AB_hydrolase_sf"/>
</dbReference>
<evidence type="ECO:0000313" key="5">
    <source>
        <dbReference type="Proteomes" id="UP000056905"/>
    </source>
</evidence>
<dbReference type="Gene3D" id="3.40.50.1820">
    <property type="entry name" value="alpha/beta hydrolase"/>
    <property type="match status" value="1"/>
</dbReference>
<name>A0A0P0NX45_9CAUL</name>
<dbReference type="PANTHER" id="PTHR43798:SF31">
    <property type="entry name" value="AB HYDROLASE SUPERFAMILY PROTEIN YCLE"/>
    <property type="match status" value="1"/>
</dbReference>
<dbReference type="AlphaFoldDB" id="A0A0P0NX45"/>
<feature type="domain" description="AB hydrolase-1" evidence="3">
    <location>
        <begin position="44"/>
        <end position="286"/>
    </location>
</feature>
<dbReference type="PANTHER" id="PTHR43798">
    <property type="entry name" value="MONOACYLGLYCEROL LIPASE"/>
    <property type="match status" value="1"/>
</dbReference>
<gene>
    <name evidence="4" type="ORF">AQ619_01605</name>
</gene>
<dbReference type="RefSeq" id="WP_062143331.1">
    <property type="nucleotide sequence ID" value="NZ_CP013002.1"/>
</dbReference>
<dbReference type="InterPro" id="IPR000073">
    <property type="entry name" value="AB_hydrolase_1"/>
</dbReference>
<dbReference type="Proteomes" id="UP000056905">
    <property type="component" value="Chromosome"/>
</dbReference>
<dbReference type="STRING" id="69395.AQ619_01605"/>
<evidence type="ECO:0000259" key="3">
    <source>
        <dbReference type="Pfam" id="PF12697"/>
    </source>
</evidence>
<keyword evidence="1 4" id="KW-0378">Hydrolase</keyword>
<evidence type="ECO:0000256" key="2">
    <source>
        <dbReference type="SAM" id="SignalP"/>
    </source>
</evidence>
<dbReference type="SUPFAM" id="SSF53474">
    <property type="entry name" value="alpha/beta-Hydrolases"/>
    <property type="match status" value="1"/>
</dbReference>
<dbReference type="EMBL" id="CP013002">
    <property type="protein sequence ID" value="ALL12160.1"/>
    <property type="molecule type" value="Genomic_DNA"/>
</dbReference>
<accession>A0A0P0NX45</accession>
<dbReference type="PRINTS" id="PR00111">
    <property type="entry name" value="ABHYDROLASE"/>
</dbReference>
<dbReference type="KEGG" id="chq:AQ619_01605"/>
<dbReference type="GO" id="GO:0016020">
    <property type="term" value="C:membrane"/>
    <property type="evidence" value="ECO:0007669"/>
    <property type="project" value="TreeGrafter"/>
</dbReference>
<keyword evidence="5" id="KW-1185">Reference proteome</keyword>
<protein>
    <submittedName>
        <fullName evidence="4">Alpha/beta hydrolase</fullName>
    </submittedName>
</protein>
<dbReference type="GO" id="GO:0016787">
    <property type="term" value="F:hydrolase activity"/>
    <property type="evidence" value="ECO:0007669"/>
    <property type="project" value="UniProtKB-KW"/>
</dbReference>
<evidence type="ECO:0000256" key="1">
    <source>
        <dbReference type="ARBA" id="ARBA00022801"/>
    </source>
</evidence>
<organism evidence="4 5">
    <name type="scientific">Caulobacter henricii</name>
    <dbReference type="NCBI Taxonomy" id="69395"/>
    <lineage>
        <taxon>Bacteria</taxon>
        <taxon>Pseudomonadati</taxon>
        <taxon>Pseudomonadota</taxon>
        <taxon>Alphaproteobacteria</taxon>
        <taxon>Caulobacterales</taxon>
        <taxon>Caulobacteraceae</taxon>
        <taxon>Caulobacter</taxon>
    </lineage>
</organism>
<dbReference type="InterPro" id="IPR029058">
    <property type="entry name" value="AB_hydrolase_fold"/>
</dbReference>
<proteinExistence type="predicted"/>
<sequence length="296" mass="30910">MNRRQILGCGAGMAALIIAGPVLAATAPDAGRFTVETRGQGPDVILIPGLSSSRAIWEPTAKALAGRYRVHLVQVAGFAGAPVAGNASGPVVAGVAEGLASYIQAKGLKAPAVIGHSMGGSIGMELAARHPERVGRLMVVDMFPKLAVAFFGPTVTPEQIVKNAAMIRDGMVNTPADQAAVQQRQTIAGMVKTESAREAITQHALASDRDVSARAMEELLLTDLTPELGKITAPTTVLHAFDKAGPFPAATVDGWYAGAYAPLKGARLVRIDDTAHFIMVDQPDRFQAEVEAFLKG</sequence>
<dbReference type="OrthoDB" id="7172093at2"/>
<reference evidence="4 5" key="1">
    <citation type="submission" date="2015-10" db="EMBL/GenBank/DDBJ databases">
        <title>Conservation of the essential genome among Caulobacter and Brevundimonas species.</title>
        <authorList>
            <person name="Scott D."/>
            <person name="Ely B."/>
        </authorList>
    </citation>
    <scope>NUCLEOTIDE SEQUENCE [LARGE SCALE GENOMIC DNA]</scope>
    <source>
        <strain evidence="4 5">CB4</strain>
    </source>
</reference>
<evidence type="ECO:0000313" key="4">
    <source>
        <dbReference type="EMBL" id="ALL12160.1"/>
    </source>
</evidence>
<dbReference type="Pfam" id="PF12697">
    <property type="entry name" value="Abhydrolase_6"/>
    <property type="match status" value="1"/>
</dbReference>